<dbReference type="EMBL" id="CP053840">
    <property type="protein sequence ID" value="QKF66213.1"/>
    <property type="molecule type" value="Genomic_DNA"/>
</dbReference>
<evidence type="ECO:0000313" key="2">
    <source>
        <dbReference type="Proteomes" id="UP000503482"/>
    </source>
</evidence>
<gene>
    <name evidence="1" type="ORF">AVENP_0642</name>
</gene>
<organism evidence="1 2">
    <name type="scientific">Arcobacter venerupis</name>
    <dbReference type="NCBI Taxonomy" id="1054033"/>
    <lineage>
        <taxon>Bacteria</taxon>
        <taxon>Pseudomonadati</taxon>
        <taxon>Campylobacterota</taxon>
        <taxon>Epsilonproteobacteria</taxon>
        <taxon>Campylobacterales</taxon>
        <taxon>Arcobacteraceae</taxon>
        <taxon>Arcobacter</taxon>
    </lineage>
</organism>
<keyword evidence="2" id="KW-1185">Reference proteome</keyword>
<name>A0AAE7B6G0_9BACT</name>
<dbReference type="AlphaFoldDB" id="A0AAE7B6G0"/>
<accession>A0AAE7B6G0</accession>
<reference evidence="1 2" key="1">
    <citation type="submission" date="2020-05" db="EMBL/GenBank/DDBJ databases">
        <title>Complete genome sequencing of Campylobacter and Arcobacter type strains.</title>
        <authorList>
            <person name="Miller W.G."/>
            <person name="Yee E."/>
        </authorList>
    </citation>
    <scope>NUCLEOTIDE SEQUENCE [LARGE SCALE GENOMIC DNA]</scope>
    <source>
        <strain evidence="1 2">LMG 26156</strain>
    </source>
</reference>
<sequence length="81" mass="9389">MYKVIIEEDCSCFRNSDLKSHNVFDNEDNAYDFAINMKNRMNGEFCSKHSFQVLKIFDNFRIALAKPLEKSFKCCGSGCCK</sequence>
<dbReference type="Proteomes" id="UP000503482">
    <property type="component" value="Chromosome"/>
</dbReference>
<evidence type="ECO:0000313" key="1">
    <source>
        <dbReference type="EMBL" id="QKF66213.1"/>
    </source>
</evidence>
<dbReference type="RefSeq" id="WP_128357638.1">
    <property type="nucleotide sequence ID" value="NZ_CP053840.1"/>
</dbReference>
<dbReference type="KEGG" id="avp:AVENP_0642"/>
<protein>
    <submittedName>
        <fullName evidence="1">Uncharacterized protein</fullName>
    </submittedName>
</protein>
<proteinExistence type="predicted"/>